<feature type="transmembrane region" description="Helical" evidence="9">
    <location>
        <begin position="6"/>
        <end position="23"/>
    </location>
</feature>
<sequence length="62" mass="6578">MLSSIGVPGLILILIIALVVFGPSKLPEIGKAFGSSLKEFKKATGDIMSDEDNGKTEKKKTD</sequence>
<gene>
    <name evidence="9 10" type="primary">tatA</name>
    <name evidence="10" type="ORF">GLW04_05620</name>
</gene>
<evidence type="ECO:0000256" key="1">
    <source>
        <dbReference type="ARBA" id="ARBA00004162"/>
    </source>
</evidence>
<dbReference type="OrthoDB" id="9800908at2"/>
<accession>A0A845DP20</accession>
<evidence type="ECO:0000256" key="5">
    <source>
        <dbReference type="ARBA" id="ARBA00022927"/>
    </source>
</evidence>
<comment type="similarity">
    <text evidence="9">Belongs to the TatA/E family.</text>
</comment>
<organism evidence="10 11">
    <name type="scientific">Halobacillus litoralis</name>
    <dbReference type="NCBI Taxonomy" id="45668"/>
    <lineage>
        <taxon>Bacteria</taxon>
        <taxon>Bacillati</taxon>
        <taxon>Bacillota</taxon>
        <taxon>Bacilli</taxon>
        <taxon>Bacillales</taxon>
        <taxon>Bacillaceae</taxon>
        <taxon>Halobacillus</taxon>
    </lineage>
</organism>
<dbReference type="RefSeq" id="WP_027954362.1">
    <property type="nucleotide sequence ID" value="NZ_JAIVAK010000006.1"/>
</dbReference>
<protein>
    <recommendedName>
        <fullName evidence="9">Sec-independent protein translocase protein TatA</fullName>
    </recommendedName>
</protein>
<dbReference type="GO" id="GO:0008320">
    <property type="term" value="F:protein transmembrane transporter activity"/>
    <property type="evidence" value="ECO:0007669"/>
    <property type="project" value="UniProtKB-UniRule"/>
</dbReference>
<keyword evidence="2 9" id="KW-0813">Transport</keyword>
<keyword evidence="4 9" id="KW-0812">Transmembrane</keyword>
<keyword evidence="6 9" id="KW-1133">Transmembrane helix</keyword>
<dbReference type="Proteomes" id="UP000460949">
    <property type="component" value="Unassembled WGS sequence"/>
</dbReference>
<dbReference type="AlphaFoldDB" id="A0A845DP20"/>
<comment type="subunit">
    <text evidence="9">Forms a complex with TatC.</text>
</comment>
<dbReference type="NCBIfam" id="TIGR01411">
    <property type="entry name" value="tatAE"/>
    <property type="match status" value="1"/>
</dbReference>
<dbReference type="HAMAP" id="MF_00236">
    <property type="entry name" value="TatA_E"/>
    <property type="match status" value="1"/>
</dbReference>
<evidence type="ECO:0000256" key="4">
    <source>
        <dbReference type="ARBA" id="ARBA00022692"/>
    </source>
</evidence>
<dbReference type="PRINTS" id="PR01506">
    <property type="entry name" value="TATBPROTEIN"/>
</dbReference>
<dbReference type="Gene3D" id="1.20.5.3310">
    <property type="match status" value="1"/>
</dbReference>
<dbReference type="Pfam" id="PF02416">
    <property type="entry name" value="TatA_B_E"/>
    <property type="match status" value="1"/>
</dbReference>
<dbReference type="InterPro" id="IPR006312">
    <property type="entry name" value="TatA/E"/>
</dbReference>
<keyword evidence="8 9" id="KW-0472">Membrane</keyword>
<evidence type="ECO:0000313" key="11">
    <source>
        <dbReference type="Proteomes" id="UP000460949"/>
    </source>
</evidence>
<evidence type="ECO:0000256" key="2">
    <source>
        <dbReference type="ARBA" id="ARBA00022448"/>
    </source>
</evidence>
<dbReference type="EMBL" id="WMET01000001">
    <property type="protein sequence ID" value="MYL19361.1"/>
    <property type="molecule type" value="Genomic_DNA"/>
</dbReference>
<comment type="function">
    <text evidence="9">Part of the twin-arginine translocation (Tat) system that transports large folded proteins containing a characteristic twin-arginine motif in their signal peptide across membranes. TatA could form the protein-conducting channel of the Tat system.</text>
</comment>
<keyword evidence="3 9" id="KW-1003">Cell membrane</keyword>
<comment type="subcellular location">
    <subcellularLocation>
        <location evidence="1 9">Cell membrane</location>
        <topology evidence="1 9">Single-pass membrane protein</topology>
    </subcellularLocation>
</comment>
<comment type="caution">
    <text evidence="10">The sequence shown here is derived from an EMBL/GenBank/DDBJ whole genome shotgun (WGS) entry which is preliminary data.</text>
</comment>
<dbReference type="PANTHER" id="PTHR42982">
    <property type="entry name" value="SEC-INDEPENDENT PROTEIN TRANSLOCASE PROTEIN TATA"/>
    <property type="match status" value="1"/>
</dbReference>
<dbReference type="PANTHER" id="PTHR42982:SF1">
    <property type="entry name" value="SEC-INDEPENDENT PROTEIN TRANSLOCASE PROTEIN TATA"/>
    <property type="match status" value="1"/>
</dbReference>
<dbReference type="InterPro" id="IPR003369">
    <property type="entry name" value="TatA/B/E"/>
</dbReference>
<evidence type="ECO:0000256" key="7">
    <source>
        <dbReference type="ARBA" id="ARBA00023010"/>
    </source>
</evidence>
<dbReference type="NCBIfam" id="NF011430">
    <property type="entry name" value="PRK14861.1"/>
    <property type="match status" value="1"/>
</dbReference>
<keyword evidence="7 9" id="KW-0811">Translocation</keyword>
<evidence type="ECO:0000256" key="3">
    <source>
        <dbReference type="ARBA" id="ARBA00022475"/>
    </source>
</evidence>
<name>A0A845DP20_9BACI</name>
<evidence type="ECO:0000256" key="9">
    <source>
        <dbReference type="HAMAP-Rule" id="MF_00236"/>
    </source>
</evidence>
<proteinExistence type="inferred from homology"/>
<dbReference type="GO" id="GO:0033281">
    <property type="term" value="C:TAT protein transport complex"/>
    <property type="evidence" value="ECO:0007669"/>
    <property type="project" value="UniProtKB-UniRule"/>
</dbReference>
<evidence type="ECO:0000313" key="10">
    <source>
        <dbReference type="EMBL" id="MYL19361.1"/>
    </source>
</evidence>
<reference evidence="10 11" key="1">
    <citation type="submission" date="2019-11" db="EMBL/GenBank/DDBJ databases">
        <title>Genome sequences of 17 halophilic strains isolated from different environments.</title>
        <authorList>
            <person name="Furrow R.E."/>
        </authorList>
    </citation>
    <scope>NUCLEOTIDE SEQUENCE [LARGE SCALE GENOMIC DNA]</scope>
    <source>
        <strain evidence="10 11">22511_23_Filter</strain>
    </source>
</reference>
<evidence type="ECO:0000256" key="6">
    <source>
        <dbReference type="ARBA" id="ARBA00022989"/>
    </source>
</evidence>
<keyword evidence="5 9" id="KW-0653">Protein transport</keyword>
<dbReference type="GO" id="GO:0043953">
    <property type="term" value="P:protein transport by the Tat complex"/>
    <property type="evidence" value="ECO:0007669"/>
    <property type="project" value="UniProtKB-UniRule"/>
</dbReference>
<evidence type="ECO:0000256" key="8">
    <source>
        <dbReference type="ARBA" id="ARBA00023136"/>
    </source>
</evidence>